<accession>A0A7X0AY41</accession>
<proteinExistence type="predicted"/>
<protein>
    <recommendedName>
        <fullName evidence="3">SGNH/GDSL hydrolase family protein</fullName>
    </recommendedName>
</protein>
<dbReference type="Proteomes" id="UP000539175">
    <property type="component" value="Unassembled WGS sequence"/>
</dbReference>
<reference evidence="1 2" key="1">
    <citation type="submission" date="2020-08" db="EMBL/GenBank/DDBJ databases">
        <title>Genomic Encyclopedia of Type Strains, Phase IV (KMG-IV): sequencing the most valuable type-strain genomes for metagenomic binning, comparative biology and taxonomic classification.</title>
        <authorList>
            <person name="Goeker M."/>
        </authorList>
    </citation>
    <scope>NUCLEOTIDE SEQUENCE [LARGE SCALE GENOMIC DNA]</scope>
    <source>
        <strain evidence="1 2">DSM 22198</strain>
    </source>
</reference>
<dbReference type="RefSeq" id="WP_184801522.1">
    <property type="nucleotide sequence ID" value="NZ_JACIIZ010000007.1"/>
</dbReference>
<dbReference type="AlphaFoldDB" id="A0A7X0AY41"/>
<organism evidence="1 2">
    <name type="scientific">Nitrospirillum iridis</name>
    <dbReference type="NCBI Taxonomy" id="765888"/>
    <lineage>
        <taxon>Bacteria</taxon>
        <taxon>Pseudomonadati</taxon>
        <taxon>Pseudomonadota</taxon>
        <taxon>Alphaproteobacteria</taxon>
        <taxon>Rhodospirillales</taxon>
        <taxon>Azospirillaceae</taxon>
        <taxon>Nitrospirillum</taxon>
    </lineage>
</organism>
<evidence type="ECO:0000313" key="2">
    <source>
        <dbReference type="Proteomes" id="UP000539175"/>
    </source>
</evidence>
<gene>
    <name evidence="1" type="ORF">FHS74_002837</name>
</gene>
<evidence type="ECO:0008006" key="3">
    <source>
        <dbReference type="Google" id="ProtNLM"/>
    </source>
</evidence>
<comment type="caution">
    <text evidence="1">The sequence shown here is derived from an EMBL/GenBank/DDBJ whole genome shotgun (WGS) entry which is preliminary data.</text>
</comment>
<sequence>MNAPLGALTSVGWHSRCTDDLAAALSGGVPAPACLVMGDSTFERVANQDTDRRSLAEMFLDDLAEAGPVGIVSKGAYTLPLFERVLAAGAKIGWRPRHVAIIVNLRSFGPVWMGTPAWQFKMEMEWLAAIAQGATPVIPSPTDEALGDEVQFLATPLAIEGVLAPTIGALQTFLADKSDTTEPLRLREVFRAYHGFAIPPDHPRLQALCATVALALSLGADVHAYLAPVNLDAAAQYAGEEMRERVAANVVAVRQALTAQLARSQVHLLDFTDTFPASAFLRPSHPTEHLNAEGRRILSRRLAQSILGATSHEEAS</sequence>
<dbReference type="EMBL" id="JACIIZ010000007">
    <property type="protein sequence ID" value="MBB6252277.1"/>
    <property type="molecule type" value="Genomic_DNA"/>
</dbReference>
<keyword evidence="2" id="KW-1185">Reference proteome</keyword>
<name>A0A7X0AY41_9PROT</name>
<evidence type="ECO:0000313" key="1">
    <source>
        <dbReference type="EMBL" id="MBB6252277.1"/>
    </source>
</evidence>